<name>A0ABQ5HCJ8_9ASTR</name>
<evidence type="ECO:0008006" key="3">
    <source>
        <dbReference type="Google" id="ProtNLM"/>
    </source>
</evidence>
<dbReference type="Proteomes" id="UP001151760">
    <property type="component" value="Unassembled WGS sequence"/>
</dbReference>
<keyword evidence="2" id="KW-1185">Reference proteome</keyword>
<protein>
    <recommendedName>
        <fullName evidence="3">Reverse transcriptase RNase H-like domain-containing protein</fullName>
    </recommendedName>
</protein>
<organism evidence="1 2">
    <name type="scientific">Tanacetum coccineum</name>
    <dbReference type="NCBI Taxonomy" id="301880"/>
    <lineage>
        <taxon>Eukaryota</taxon>
        <taxon>Viridiplantae</taxon>
        <taxon>Streptophyta</taxon>
        <taxon>Embryophyta</taxon>
        <taxon>Tracheophyta</taxon>
        <taxon>Spermatophyta</taxon>
        <taxon>Magnoliopsida</taxon>
        <taxon>eudicotyledons</taxon>
        <taxon>Gunneridae</taxon>
        <taxon>Pentapetalae</taxon>
        <taxon>asterids</taxon>
        <taxon>campanulids</taxon>
        <taxon>Asterales</taxon>
        <taxon>Asteraceae</taxon>
        <taxon>Asteroideae</taxon>
        <taxon>Anthemideae</taxon>
        <taxon>Anthemidinae</taxon>
        <taxon>Tanacetum</taxon>
    </lineage>
</organism>
<reference evidence="1" key="1">
    <citation type="journal article" date="2022" name="Int. J. Mol. Sci.">
        <title>Draft Genome of Tanacetum Coccineum: Genomic Comparison of Closely Related Tanacetum-Family Plants.</title>
        <authorList>
            <person name="Yamashiro T."/>
            <person name="Shiraishi A."/>
            <person name="Nakayama K."/>
            <person name="Satake H."/>
        </authorList>
    </citation>
    <scope>NUCLEOTIDE SEQUENCE</scope>
</reference>
<evidence type="ECO:0000313" key="1">
    <source>
        <dbReference type="EMBL" id="GJT85002.1"/>
    </source>
</evidence>
<accession>A0ABQ5HCJ8</accession>
<gene>
    <name evidence="1" type="ORF">Tco_1066719</name>
</gene>
<proteinExistence type="predicted"/>
<comment type="caution">
    <text evidence="1">The sequence shown here is derived from an EMBL/GenBank/DDBJ whole genome shotgun (WGS) entry which is preliminary data.</text>
</comment>
<dbReference type="EMBL" id="BQNB010019409">
    <property type="protein sequence ID" value="GJT85002.1"/>
    <property type="molecule type" value="Genomic_DNA"/>
</dbReference>
<evidence type="ECO:0000313" key="2">
    <source>
        <dbReference type="Proteomes" id="UP001151760"/>
    </source>
</evidence>
<sequence>MCAKGKKSIGNSLDTSIAPTEFRNHQFLILAITTASNSRRRWIELFSDYDSEIRYHPRKANVLVNALSRKEWMKLGRVRALSMIIHSSIKARILEAQSEASNDVNTPTGMLQGLEK</sequence>
<reference evidence="1" key="2">
    <citation type="submission" date="2022-01" db="EMBL/GenBank/DDBJ databases">
        <authorList>
            <person name="Yamashiro T."/>
            <person name="Shiraishi A."/>
            <person name="Satake H."/>
            <person name="Nakayama K."/>
        </authorList>
    </citation>
    <scope>NUCLEOTIDE SEQUENCE</scope>
</reference>